<evidence type="ECO:0000256" key="4">
    <source>
        <dbReference type="SAM" id="Coils"/>
    </source>
</evidence>
<evidence type="ECO:0000259" key="6">
    <source>
        <dbReference type="PROSITE" id="PS51783"/>
    </source>
</evidence>
<sequence length="2073" mass="231621">MFRTLLTPLVAKFDLSPRLSTNAPPPVQDDLAPEDFARDVLIELMRHAVENLKQAESLDARAEVLSEIHRIMLQDSRTKEVFRELDGFLVLMSTLSTTHPSQVPDREYAPEDAIEGMRLAFVVVSEAMHNHPENTDYFNTSVGYENLEHAIQHLLSDAKTTKEALGFLLSFALHDFSTSGFFVSLRGASLEVAEATLNQFQVRLGTIVRPPALFLLQRVIATQYKEDDTTRFALYKLFELLTSKNHRNQAVLSTVEIVRPLLGRFLDLKGGEDHKNERVVVQKLLRRLLDMGSTTPEARELFHRAIKHDGSLDMDVLEVIRTAMKSRWLDHLSLHSKTALTYTQEGMKGMPTTGFTLMLWLWAEHLPKSAGSCALFTARTSPTKALVQLKLKGDGRLELSTTGNRSSVVFDKARVVKGRWTHITVVHYPVRDKSSNSTIRLFLDGVLVDTLNWHYPKADSFSYENGRYIIGDDADGSATMDWCLASSYLLSIPLADDIPRFIHHLGPRYSGNFQDRSLSKFLTYEASTSLNMFVSAVASAQKSKHTTPGGSLGSLSIIKAVEDGLGLPESQIVFALLPFHCSGSGPVSTIVMSDSVLGSGSGPGSMQKEFKVEGDLHVVKANCLDMALWKLGGTSVTLRLVQVASTPHELSRAIAILNDGIRNSWRNSEDMERLRGFEILGDILRQKAQIVNMTTFETLFEFMGISFRSPEQSTVVNVVAYRSIALDFELWAHTRKDIQRVHLEHFKTLLIESRHRKFNVKQRFAKIGLVRRLLFVLQTDWYQHDSLPFVIEALRAAAEAIFTKDDAIKPIVSYLAANLREEAVNVPSPHSLVSRVDYKDNREKAEQVLELLVSILSNSSAYTKFCAALPITRICLLLLGDKPSPVVACQVLILIAISTSTSSSFPRKFELVSGWSTLRTILPACWDPSVNEAAFDVLLGNIQADGKKKFVGAADKVVTCPHIMPSILSALKTGLKTVARNSSETVEGEEVSSWTTESTMEVLIEEIMDLHSSSATFRQVFRSQQTTQIFVDAYKAFVTDLELASEINQRTVRILEKLTHLGLALALDNAVAGAQKQEILTTLQSAEALMNPSAEKTAIDPKLVADTRSVRQRIASARFSLQVGERTVIKTITRMSEWRKTIQASELKRLRRNLLDLRENRRQVSRLQDWAHGLTAERGLWPDPDNKSPLWRLDETEGPQRIRKKMEPTYHETLGSGVEQAQAIRSIEVPESEDNASVVHSEVPPWAESYEISSTEIEDRQLAEDIADDKHRRVRHELAPGDVIEAVGTVARIAGVDSSPGLLIIGKTHIYMLDGLVESEDGEVIDAYEAPKSLFFVPGSIVELDGPQRAQRWEHDQVVTYSNKTFLFRDVALEIYFKDSRSLLVVFLDKHKRSTMDQRLSSIITKPEPAHTPGILRTPLIGKMSAKVFSGFLPDELSTAQRKWQTREISNFTYLSILNQMSGRTPNDATQYPVFPWVLQDYTSDTLELSNPAVYRDLSKPMGALTEARREAAETRYSNLQSVDEKPFHYGTHFSSSMIVCHFLIRMAPFTNMFKTLQGGDWDLPDRLFIDIARAYDSAARDVRGDVRELIPEFYTCPEFLENYANLDFGVQQNTGEKIHDVKLPPWARQDPLLFVTMNRRALESDYVSEHLPEWIDLIWGCKQRDPESLNVFHPLSYEGSIDLDSITDELEREATVGIIHNFGQTPRKLFNSPHPERYNHGIASLPLGSLHGIEEDPQLLVQGSRSLKGIVNTYPSTCLNDIDDLLAFQDLGFDIAVADLVLDMIGERVIPCAKGMLCVPSHPHERVEWSLNCGDLRALVDQKVVQVVEGVGCTCATFADADRLVTGSSDFTVRMWTLSRNSRPGSSALAVSLSHILRIHTNEVVSVTASRPWAIAVSGSRDGSAAIWDLNRAVYVRSIWHGKDSDQDAVHLVAINESTGYIATCSRTKLCLHTINAKPMATLDLTQLSSYSVLHPTITSLAFHEREYSKLGILATGGHDGSITLRTWTADGTPVNEKAQWEFLTVRTMKVRAPSGRGIAGKLPAVTALRFVGESLCHGEDTGKSYMWSLPD</sequence>
<dbReference type="PROSITE" id="PS50082">
    <property type="entry name" value="WD_REPEATS_2"/>
    <property type="match status" value="2"/>
</dbReference>
<dbReference type="Proteomes" id="UP001465976">
    <property type="component" value="Unassembled WGS sequence"/>
</dbReference>
<keyword evidence="4" id="KW-0175">Coiled coil</keyword>
<dbReference type="PROSITE" id="PS51783">
    <property type="entry name" value="PH_BEACH"/>
    <property type="match status" value="1"/>
</dbReference>
<dbReference type="Pfam" id="PF23295">
    <property type="entry name" value="Arm_4"/>
    <property type="match status" value="1"/>
</dbReference>
<feature type="repeat" description="WD" evidence="3">
    <location>
        <begin position="1878"/>
        <end position="1919"/>
    </location>
</feature>
<dbReference type="PROSITE" id="PS50197">
    <property type="entry name" value="BEACH"/>
    <property type="match status" value="1"/>
</dbReference>
<dbReference type="Gene3D" id="2.60.120.200">
    <property type="match status" value="1"/>
</dbReference>
<keyword evidence="1 3" id="KW-0853">WD repeat</keyword>
<dbReference type="InterPro" id="IPR011993">
    <property type="entry name" value="PH-like_dom_sf"/>
</dbReference>
<evidence type="ECO:0000313" key="8">
    <source>
        <dbReference type="Proteomes" id="UP001465976"/>
    </source>
</evidence>
<protein>
    <submittedName>
        <fullName evidence="7">Beige protein-like 1</fullName>
    </submittedName>
</protein>
<dbReference type="InterPro" id="IPR001680">
    <property type="entry name" value="WD40_rpt"/>
</dbReference>
<dbReference type="Gene3D" id="1.10.1540.10">
    <property type="entry name" value="BEACH domain"/>
    <property type="match status" value="1"/>
</dbReference>
<dbReference type="InterPro" id="IPR036322">
    <property type="entry name" value="WD40_repeat_dom_sf"/>
</dbReference>
<reference evidence="7 8" key="1">
    <citation type="submission" date="2024-02" db="EMBL/GenBank/DDBJ databases">
        <title>A draft genome for the cacao thread blight pathogen Marasmius crinis-equi.</title>
        <authorList>
            <person name="Cohen S.P."/>
            <person name="Baruah I.K."/>
            <person name="Amoako-Attah I."/>
            <person name="Bukari Y."/>
            <person name="Meinhardt L.W."/>
            <person name="Bailey B.A."/>
        </authorList>
    </citation>
    <scope>NUCLEOTIDE SEQUENCE [LARGE SCALE GENOMIC DNA]</scope>
    <source>
        <strain evidence="7 8">GH-76</strain>
    </source>
</reference>
<dbReference type="SMART" id="SM01026">
    <property type="entry name" value="Beach"/>
    <property type="match status" value="1"/>
</dbReference>
<dbReference type="InterPro" id="IPR056252">
    <property type="entry name" value="Alfy-like_Arm-like"/>
</dbReference>
<dbReference type="Pfam" id="PF15787">
    <property type="entry name" value="DUF4704"/>
    <property type="match status" value="1"/>
</dbReference>
<feature type="domain" description="BEACH" evidence="5">
    <location>
        <begin position="1429"/>
        <end position="1718"/>
    </location>
</feature>
<dbReference type="PANTHER" id="PTHR46108:SF4">
    <property type="entry name" value="BLUE CHEESE"/>
    <property type="match status" value="1"/>
</dbReference>
<dbReference type="InterPro" id="IPR019775">
    <property type="entry name" value="WD40_repeat_CS"/>
</dbReference>
<evidence type="ECO:0000256" key="1">
    <source>
        <dbReference type="ARBA" id="ARBA00022574"/>
    </source>
</evidence>
<dbReference type="Pfam" id="PF02138">
    <property type="entry name" value="Beach"/>
    <property type="match status" value="1"/>
</dbReference>
<evidence type="ECO:0000256" key="3">
    <source>
        <dbReference type="PROSITE-ProRule" id="PRU00221"/>
    </source>
</evidence>
<dbReference type="InterPro" id="IPR036372">
    <property type="entry name" value="BEACH_dom_sf"/>
</dbReference>
<feature type="domain" description="BEACH-type PH" evidence="6">
    <location>
        <begin position="1279"/>
        <end position="1401"/>
    </location>
</feature>
<dbReference type="SUPFAM" id="SSF50729">
    <property type="entry name" value="PH domain-like"/>
    <property type="match status" value="1"/>
</dbReference>
<comment type="caution">
    <text evidence="7">The sequence shown here is derived from an EMBL/GenBank/DDBJ whole genome shotgun (WGS) entry which is preliminary data.</text>
</comment>
<dbReference type="InterPro" id="IPR031570">
    <property type="entry name" value="NBEA/BDCP_DUF4704"/>
</dbReference>
<feature type="repeat" description="WD" evidence="3">
    <location>
        <begin position="1841"/>
        <end position="1867"/>
    </location>
</feature>
<dbReference type="InterPro" id="IPR013320">
    <property type="entry name" value="ConA-like_dom_sf"/>
</dbReference>
<evidence type="ECO:0000313" key="7">
    <source>
        <dbReference type="EMBL" id="KAL0580820.1"/>
    </source>
</evidence>
<dbReference type="Gene3D" id="2.130.10.10">
    <property type="entry name" value="YVTN repeat-like/Quinoprotein amine dehydrogenase"/>
    <property type="match status" value="1"/>
</dbReference>
<keyword evidence="8" id="KW-1185">Reference proteome</keyword>
<accession>A0ABR3G0B1</accession>
<evidence type="ECO:0000256" key="2">
    <source>
        <dbReference type="ARBA" id="ARBA00022737"/>
    </source>
</evidence>
<dbReference type="SUPFAM" id="SSF50978">
    <property type="entry name" value="WD40 repeat-like"/>
    <property type="match status" value="1"/>
</dbReference>
<dbReference type="SMART" id="SM00320">
    <property type="entry name" value="WD40"/>
    <property type="match status" value="4"/>
</dbReference>
<dbReference type="SUPFAM" id="SSF49899">
    <property type="entry name" value="Concanavalin A-like lectins/glucanases"/>
    <property type="match status" value="1"/>
</dbReference>
<dbReference type="PROSITE" id="PS00678">
    <property type="entry name" value="WD_REPEATS_1"/>
    <property type="match status" value="1"/>
</dbReference>
<name>A0ABR3G0B1_9AGAR</name>
<dbReference type="InterPro" id="IPR023362">
    <property type="entry name" value="PH-BEACH_dom"/>
</dbReference>
<dbReference type="PROSITE" id="PS50294">
    <property type="entry name" value="WD_REPEATS_REGION"/>
    <property type="match status" value="1"/>
</dbReference>
<organism evidence="7 8">
    <name type="scientific">Marasmius crinis-equi</name>
    <dbReference type="NCBI Taxonomy" id="585013"/>
    <lineage>
        <taxon>Eukaryota</taxon>
        <taxon>Fungi</taxon>
        <taxon>Dikarya</taxon>
        <taxon>Basidiomycota</taxon>
        <taxon>Agaricomycotina</taxon>
        <taxon>Agaricomycetes</taxon>
        <taxon>Agaricomycetidae</taxon>
        <taxon>Agaricales</taxon>
        <taxon>Marasmiineae</taxon>
        <taxon>Marasmiaceae</taxon>
        <taxon>Marasmius</taxon>
    </lineage>
</organism>
<dbReference type="EMBL" id="JBAHYK010000022">
    <property type="protein sequence ID" value="KAL0580820.1"/>
    <property type="molecule type" value="Genomic_DNA"/>
</dbReference>
<dbReference type="InterPro" id="IPR000409">
    <property type="entry name" value="BEACH_dom"/>
</dbReference>
<dbReference type="InterPro" id="IPR015943">
    <property type="entry name" value="WD40/YVTN_repeat-like_dom_sf"/>
</dbReference>
<dbReference type="CDD" id="cd06071">
    <property type="entry name" value="Beach"/>
    <property type="match status" value="1"/>
</dbReference>
<dbReference type="PANTHER" id="PTHR46108">
    <property type="entry name" value="BLUE CHEESE"/>
    <property type="match status" value="1"/>
</dbReference>
<dbReference type="SUPFAM" id="SSF81837">
    <property type="entry name" value="BEACH domain"/>
    <property type="match status" value="1"/>
</dbReference>
<gene>
    <name evidence="7" type="primary">BPH1</name>
    <name evidence="7" type="ORF">V5O48_001196</name>
</gene>
<dbReference type="InterPro" id="IPR051944">
    <property type="entry name" value="BEACH_domain_protein"/>
</dbReference>
<evidence type="ECO:0000259" key="5">
    <source>
        <dbReference type="PROSITE" id="PS50197"/>
    </source>
</evidence>
<dbReference type="Pfam" id="PF13385">
    <property type="entry name" value="Laminin_G_3"/>
    <property type="match status" value="1"/>
</dbReference>
<keyword evidence="2" id="KW-0677">Repeat</keyword>
<dbReference type="Gene3D" id="2.30.29.30">
    <property type="entry name" value="Pleckstrin-homology domain (PH domain)/Phosphotyrosine-binding domain (PTB)"/>
    <property type="match status" value="1"/>
</dbReference>
<proteinExistence type="predicted"/>
<feature type="coiled-coil region" evidence="4">
    <location>
        <begin position="1140"/>
        <end position="1167"/>
    </location>
</feature>